<evidence type="ECO:0000256" key="4">
    <source>
        <dbReference type="ARBA" id="ARBA00022827"/>
    </source>
</evidence>
<evidence type="ECO:0000259" key="8">
    <source>
        <dbReference type="Pfam" id="PF02771"/>
    </source>
</evidence>
<dbReference type="Gene3D" id="1.10.540.10">
    <property type="entry name" value="Acyl-CoA dehydrogenase/oxidase, N-terminal domain"/>
    <property type="match status" value="1"/>
</dbReference>
<name>A0A0P1EJR5_9RHOB</name>
<accession>A0A0P1EJR5</accession>
<comment type="similarity">
    <text evidence="2 5">Belongs to the acyl-CoA dehydrogenase family.</text>
</comment>
<evidence type="ECO:0000313" key="10">
    <source>
        <dbReference type="Proteomes" id="UP000050786"/>
    </source>
</evidence>
<dbReference type="InterPro" id="IPR009075">
    <property type="entry name" value="AcylCo_DH/oxidase_C"/>
</dbReference>
<evidence type="ECO:0000256" key="2">
    <source>
        <dbReference type="ARBA" id="ARBA00009347"/>
    </source>
</evidence>
<dbReference type="Gene3D" id="2.40.110.10">
    <property type="entry name" value="Butyryl-CoA Dehydrogenase, subunit A, domain 2"/>
    <property type="match status" value="1"/>
</dbReference>
<evidence type="ECO:0000313" key="9">
    <source>
        <dbReference type="EMBL" id="CUH41141.1"/>
    </source>
</evidence>
<comment type="cofactor">
    <cofactor evidence="1 5">
        <name>FAD</name>
        <dbReference type="ChEBI" id="CHEBI:57692"/>
    </cofactor>
</comment>
<dbReference type="InterPro" id="IPR013786">
    <property type="entry name" value="AcylCoA_DH/ox_N"/>
</dbReference>
<reference evidence="10" key="1">
    <citation type="submission" date="2015-09" db="EMBL/GenBank/DDBJ databases">
        <authorList>
            <person name="Rodrigo-Torres L."/>
            <person name="Arahal D.R."/>
        </authorList>
    </citation>
    <scope>NUCLEOTIDE SEQUENCE [LARGE SCALE GENOMIC DNA]</scope>
    <source>
        <strain evidence="10">CECT 4293</strain>
    </source>
</reference>
<keyword evidence="10" id="KW-1185">Reference proteome</keyword>
<keyword evidence="5 9" id="KW-0560">Oxidoreductase</keyword>
<dbReference type="InterPro" id="IPR009100">
    <property type="entry name" value="AcylCoA_DH/oxidase_NM_dom_sf"/>
</dbReference>
<dbReference type="GO" id="GO:0050660">
    <property type="term" value="F:flavin adenine dinucleotide binding"/>
    <property type="evidence" value="ECO:0007669"/>
    <property type="project" value="InterPro"/>
</dbReference>
<dbReference type="EC" id="1.3.99.-" evidence="9"/>
<keyword evidence="4 5" id="KW-0274">FAD</keyword>
<dbReference type="AlphaFoldDB" id="A0A0P1EJR5"/>
<evidence type="ECO:0000256" key="3">
    <source>
        <dbReference type="ARBA" id="ARBA00022630"/>
    </source>
</evidence>
<dbReference type="Gene3D" id="1.20.140.10">
    <property type="entry name" value="Butyryl-CoA Dehydrogenase, subunit A, domain 3"/>
    <property type="match status" value="1"/>
</dbReference>
<dbReference type="CDD" id="cd00567">
    <property type="entry name" value="ACAD"/>
    <property type="match status" value="1"/>
</dbReference>
<dbReference type="Pfam" id="PF02771">
    <property type="entry name" value="Acyl-CoA_dh_N"/>
    <property type="match status" value="1"/>
</dbReference>
<keyword evidence="3 5" id="KW-0285">Flavoprotein</keyword>
<dbReference type="InterPro" id="IPR046373">
    <property type="entry name" value="Acyl-CoA_Oxase/DH_mid-dom_sf"/>
</dbReference>
<evidence type="ECO:0000256" key="5">
    <source>
        <dbReference type="RuleBase" id="RU362125"/>
    </source>
</evidence>
<dbReference type="InterPro" id="IPR037069">
    <property type="entry name" value="AcylCoA_DH/ox_N_sf"/>
</dbReference>
<sequence length="386" mass="41910">MTVNQATHHTNRDTRCARLDFAKASPDVSDENLRAVWKAAGGCGAFEFVLPPGLGSSINSASEFVEEMLLFGELCADSGLAMAIISQIWTIQSPLIRFASQELQDSYLSRLLSGELIGAFALTEPTAGSDALSLQTTAEHNRAGYILNGQKAFVGMGPVCDFAIVFAQTAPEKGRWGLSAFVVRADDEGFLRADRQEKVGLNSVPMGQLEFRDCWVPEARRIGREGAGATILQATLDWERCFILTAQVGAMRRQLNECTEHAVSRKQFGRSISEFQSVSNRLADMRVRLETCELMLARAAQLYDTGQPLTQFAAMANLHISEAFLSSSMDAMRTLGGRGYLQSSNSGTDVNDALGGVIYSGTSDIQREIIARMELGKSSQPKNGGD</sequence>
<dbReference type="InterPro" id="IPR036250">
    <property type="entry name" value="AcylCo_DH-like_C"/>
</dbReference>
<dbReference type="GO" id="GO:0003995">
    <property type="term" value="F:acyl-CoA dehydrogenase activity"/>
    <property type="evidence" value="ECO:0007669"/>
    <property type="project" value="InterPro"/>
</dbReference>
<gene>
    <name evidence="9" type="primary">acdA_1</name>
    <name evidence="9" type="ORF">RUM4293_00005</name>
</gene>
<evidence type="ECO:0000256" key="1">
    <source>
        <dbReference type="ARBA" id="ARBA00001974"/>
    </source>
</evidence>
<dbReference type="InterPro" id="IPR006089">
    <property type="entry name" value="Acyl-CoA_DH_CS"/>
</dbReference>
<dbReference type="PANTHER" id="PTHR43884:SF12">
    <property type="entry name" value="ISOVALERYL-COA DEHYDROGENASE, MITOCHONDRIAL-RELATED"/>
    <property type="match status" value="1"/>
</dbReference>
<protein>
    <submittedName>
        <fullName evidence="9">Acyl-CoA dehydrogenase</fullName>
        <ecNumber evidence="9">1.3.99.-</ecNumber>
    </submittedName>
</protein>
<dbReference type="Pfam" id="PF00441">
    <property type="entry name" value="Acyl-CoA_dh_1"/>
    <property type="match status" value="1"/>
</dbReference>
<proteinExistence type="inferred from homology"/>
<dbReference type="Pfam" id="PF02770">
    <property type="entry name" value="Acyl-CoA_dh_M"/>
    <property type="match status" value="1"/>
</dbReference>
<evidence type="ECO:0000259" key="6">
    <source>
        <dbReference type="Pfam" id="PF00441"/>
    </source>
</evidence>
<evidence type="ECO:0000259" key="7">
    <source>
        <dbReference type="Pfam" id="PF02770"/>
    </source>
</evidence>
<dbReference type="SUPFAM" id="SSF47203">
    <property type="entry name" value="Acyl-CoA dehydrogenase C-terminal domain-like"/>
    <property type="match status" value="1"/>
</dbReference>
<dbReference type="Proteomes" id="UP000050786">
    <property type="component" value="Unassembled WGS sequence"/>
</dbReference>
<organism evidence="9 10">
    <name type="scientific">Ruegeria atlantica</name>
    <dbReference type="NCBI Taxonomy" id="81569"/>
    <lineage>
        <taxon>Bacteria</taxon>
        <taxon>Pseudomonadati</taxon>
        <taxon>Pseudomonadota</taxon>
        <taxon>Alphaproteobacteria</taxon>
        <taxon>Rhodobacterales</taxon>
        <taxon>Roseobacteraceae</taxon>
        <taxon>Ruegeria</taxon>
    </lineage>
</organism>
<dbReference type="PANTHER" id="PTHR43884">
    <property type="entry name" value="ACYL-COA DEHYDROGENASE"/>
    <property type="match status" value="1"/>
</dbReference>
<dbReference type="SUPFAM" id="SSF56645">
    <property type="entry name" value="Acyl-CoA dehydrogenase NM domain-like"/>
    <property type="match status" value="1"/>
</dbReference>
<dbReference type="InterPro" id="IPR006091">
    <property type="entry name" value="Acyl-CoA_Oxase/DH_mid-dom"/>
</dbReference>
<feature type="domain" description="Acyl-CoA dehydrogenase/oxidase C-terminal" evidence="6">
    <location>
        <begin position="226"/>
        <end position="372"/>
    </location>
</feature>
<dbReference type="EMBL" id="CYPS01000003">
    <property type="protein sequence ID" value="CUH41141.1"/>
    <property type="molecule type" value="Genomic_DNA"/>
</dbReference>
<feature type="domain" description="Acyl-CoA oxidase/dehydrogenase middle" evidence="7">
    <location>
        <begin position="119"/>
        <end position="214"/>
    </location>
</feature>
<feature type="domain" description="Acyl-CoA dehydrogenase/oxidase N-terminal" evidence="8">
    <location>
        <begin position="33"/>
        <end position="115"/>
    </location>
</feature>
<dbReference type="PROSITE" id="PS00072">
    <property type="entry name" value="ACYL_COA_DH_1"/>
    <property type="match status" value="1"/>
</dbReference>